<keyword evidence="7" id="KW-1185">Reference proteome</keyword>
<dbReference type="Pfam" id="PF13579">
    <property type="entry name" value="Glyco_trans_4_4"/>
    <property type="match status" value="1"/>
</dbReference>
<evidence type="ECO:0000256" key="2">
    <source>
        <dbReference type="ARBA" id="ARBA00022676"/>
    </source>
</evidence>
<dbReference type="Proteomes" id="UP001500427">
    <property type="component" value="Unassembled WGS sequence"/>
</dbReference>
<evidence type="ECO:0000259" key="4">
    <source>
        <dbReference type="Pfam" id="PF00534"/>
    </source>
</evidence>
<gene>
    <name evidence="6" type="ORF">GCM10023258_06250</name>
</gene>
<evidence type="ECO:0000259" key="5">
    <source>
        <dbReference type="Pfam" id="PF13579"/>
    </source>
</evidence>
<sequence length="615" mass="64188">MTSRLGASVAFALGALGPRSATGSRTLGDVPATAALLVANLPVAACVARAHVTRNPWQAAWVGTRALPIGVRRALSARSRGPLAVVAAAAAGQGDLARRRLGDELRGAGPRRTQHLLAAAAATGQWTRLAASPSSPVPASVPVRGSAAAYLAHAAGDVGAAERALDGARSPVARAHRRWLAGEHAVLTGAALDVLRPDRPAPTPTSTTSGHTLAVVHVVTNALPEVQAGYTVRTQGIVAAQRAAGTNAHVCTPPGFPVAAGHLGATGFTSLAGVPYHRDLRRGRRLDRPDALLAAYADTVATLGRAVGADVVHAHSKHLNAQAALLAGSRLGVPVVYEARGFLEDTWRSRGGDPASDFYRWTRSTETRCLGLADAVVTLSQSMRGAIVDRGVSPAAVHVVGNAVPDAHLTDPTDRAGVRAALDVRPDDVVVGTVSTLNDYEGIDVLVEAGGLLDDPRLVVLVVGDGPARGRLARRATELRRSGNRTRFVLTGAVPHERSRDHHAAIDVFCVPRRRTAVTAVVPPLKPVEAMGLRRPVVVSDLPPLRELVTADRGLVVPCGDADALAEALRALAADPDRRARLGARGRDHVAQERTWSRAATAYGRIYEQVRTATT</sequence>
<feature type="domain" description="Glycosyltransferase subfamily 4-like N-terminal" evidence="5">
    <location>
        <begin position="229"/>
        <end position="402"/>
    </location>
</feature>
<reference evidence="7" key="1">
    <citation type="journal article" date="2019" name="Int. J. Syst. Evol. Microbiol.">
        <title>The Global Catalogue of Microorganisms (GCM) 10K type strain sequencing project: providing services to taxonomists for standard genome sequencing and annotation.</title>
        <authorList>
            <consortium name="The Broad Institute Genomics Platform"/>
            <consortium name="The Broad Institute Genome Sequencing Center for Infectious Disease"/>
            <person name="Wu L."/>
            <person name="Ma J."/>
        </authorList>
    </citation>
    <scope>NUCLEOTIDE SEQUENCE [LARGE SCALE GENOMIC DNA]</scope>
    <source>
        <strain evidence="7">JCM 17687</strain>
    </source>
</reference>
<organism evidence="6 7">
    <name type="scientific">Terrabacter aeriphilus</name>
    <dbReference type="NCBI Taxonomy" id="515662"/>
    <lineage>
        <taxon>Bacteria</taxon>
        <taxon>Bacillati</taxon>
        <taxon>Actinomycetota</taxon>
        <taxon>Actinomycetes</taxon>
        <taxon>Micrococcales</taxon>
        <taxon>Intrasporangiaceae</taxon>
        <taxon>Terrabacter</taxon>
    </lineage>
</organism>
<comment type="caution">
    <text evidence="6">The sequence shown here is derived from an EMBL/GenBank/DDBJ whole genome shotgun (WGS) entry which is preliminary data.</text>
</comment>
<name>A0ABP9J5S9_9MICO</name>
<evidence type="ECO:0000313" key="6">
    <source>
        <dbReference type="EMBL" id="GAA5019011.1"/>
    </source>
</evidence>
<feature type="domain" description="Glycosyl transferase family 1" evidence="4">
    <location>
        <begin position="419"/>
        <end position="588"/>
    </location>
</feature>
<evidence type="ECO:0000256" key="1">
    <source>
        <dbReference type="ARBA" id="ARBA00021292"/>
    </source>
</evidence>
<dbReference type="Pfam" id="PF00534">
    <property type="entry name" value="Glycos_transf_1"/>
    <property type="match status" value="1"/>
</dbReference>
<accession>A0ABP9J5S9</accession>
<dbReference type="CDD" id="cd03801">
    <property type="entry name" value="GT4_PimA-like"/>
    <property type="match status" value="1"/>
</dbReference>
<dbReference type="EMBL" id="BAABIW010000006">
    <property type="protein sequence ID" value="GAA5019011.1"/>
    <property type="molecule type" value="Genomic_DNA"/>
</dbReference>
<dbReference type="Gene3D" id="3.40.50.2000">
    <property type="entry name" value="Glycogen Phosphorylase B"/>
    <property type="match status" value="2"/>
</dbReference>
<dbReference type="InterPro" id="IPR001296">
    <property type="entry name" value="Glyco_trans_1"/>
</dbReference>
<keyword evidence="3" id="KW-0808">Transferase</keyword>
<dbReference type="InterPro" id="IPR028098">
    <property type="entry name" value="Glyco_trans_4-like_N"/>
</dbReference>
<proteinExistence type="predicted"/>
<protein>
    <recommendedName>
        <fullName evidence="1">D-inositol 3-phosphate glycosyltransferase</fullName>
    </recommendedName>
</protein>
<keyword evidence="2" id="KW-0328">Glycosyltransferase</keyword>
<dbReference type="SUPFAM" id="SSF53756">
    <property type="entry name" value="UDP-Glycosyltransferase/glycogen phosphorylase"/>
    <property type="match status" value="1"/>
</dbReference>
<dbReference type="PANTHER" id="PTHR45947">
    <property type="entry name" value="SULFOQUINOVOSYL TRANSFERASE SQD2"/>
    <property type="match status" value="1"/>
</dbReference>
<evidence type="ECO:0000256" key="3">
    <source>
        <dbReference type="ARBA" id="ARBA00022679"/>
    </source>
</evidence>
<evidence type="ECO:0000313" key="7">
    <source>
        <dbReference type="Proteomes" id="UP001500427"/>
    </source>
</evidence>
<dbReference type="PANTHER" id="PTHR45947:SF3">
    <property type="entry name" value="SULFOQUINOVOSYL TRANSFERASE SQD2"/>
    <property type="match status" value="1"/>
</dbReference>
<dbReference type="InterPro" id="IPR050194">
    <property type="entry name" value="Glycosyltransferase_grp1"/>
</dbReference>